<comment type="caution">
    <text evidence="1">The sequence shown here is derived from an EMBL/GenBank/DDBJ whole genome shotgun (WGS) entry which is preliminary data.</text>
</comment>
<accession>A0A2H0KBR1</accession>
<gene>
    <name evidence="1" type="ORF">COV91_02820</name>
</gene>
<proteinExistence type="predicted"/>
<dbReference type="AlphaFoldDB" id="A0A2H0KBR1"/>
<organism evidence="1 2">
    <name type="scientific">Candidatus Taylorbacteria bacterium CG11_big_fil_rev_8_21_14_0_20_46_11</name>
    <dbReference type="NCBI Taxonomy" id="1975025"/>
    <lineage>
        <taxon>Bacteria</taxon>
        <taxon>Candidatus Tayloriibacteriota</taxon>
    </lineage>
</organism>
<evidence type="ECO:0000313" key="2">
    <source>
        <dbReference type="Proteomes" id="UP000229342"/>
    </source>
</evidence>
<protein>
    <submittedName>
        <fullName evidence="1">Uncharacterized protein</fullName>
    </submittedName>
</protein>
<dbReference type="Proteomes" id="UP000229342">
    <property type="component" value="Unassembled WGS sequence"/>
</dbReference>
<dbReference type="EMBL" id="PCVG01000035">
    <property type="protein sequence ID" value="PIQ68669.1"/>
    <property type="molecule type" value="Genomic_DNA"/>
</dbReference>
<reference evidence="1 2" key="1">
    <citation type="submission" date="2017-09" db="EMBL/GenBank/DDBJ databases">
        <title>Depth-based differentiation of microbial function through sediment-hosted aquifers and enrichment of novel symbionts in the deep terrestrial subsurface.</title>
        <authorList>
            <person name="Probst A.J."/>
            <person name="Ladd B."/>
            <person name="Jarett J.K."/>
            <person name="Geller-Mcgrath D.E."/>
            <person name="Sieber C.M."/>
            <person name="Emerson J.B."/>
            <person name="Anantharaman K."/>
            <person name="Thomas B.C."/>
            <person name="Malmstrom R."/>
            <person name="Stieglmeier M."/>
            <person name="Klingl A."/>
            <person name="Woyke T."/>
            <person name="Ryan C.M."/>
            <person name="Banfield J.F."/>
        </authorList>
    </citation>
    <scope>NUCLEOTIDE SEQUENCE [LARGE SCALE GENOMIC DNA]</scope>
    <source>
        <strain evidence="1">CG11_big_fil_rev_8_21_14_0_20_46_11</strain>
    </source>
</reference>
<evidence type="ECO:0000313" key="1">
    <source>
        <dbReference type="EMBL" id="PIQ68669.1"/>
    </source>
</evidence>
<name>A0A2H0KBR1_9BACT</name>
<sequence length="112" mass="12759">MRNRSGTARFFRARFGGEEDMSMYSVYIRCSFEPLDSTNPTHREVHSLEVPAELLSFVVALKDATLAESGWEIEEVLILPSGELCEKPADEHHDSLDNFLTHFRGVRFKVGK</sequence>